<proteinExistence type="inferred from homology"/>
<evidence type="ECO:0000256" key="3">
    <source>
        <dbReference type="ARBA" id="ARBA00022448"/>
    </source>
</evidence>
<dbReference type="PANTHER" id="PTHR30614:SF37">
    <property type="entry name" value="AMINO-ACID ABC TRANSPORTER PERMEASE PROTEIN YHDX-RELATED"/>
    <property type="match status" value="1"/>
</dbReference>
<dbReference type="GO" id="GO:0022857">
    <property type="term" value="F:transmembrane transporter activity"/>
    <property type="evidence" value="ECO:0007669"/>
    <property type="project" value="InterPro"/>
</dbReference>
<reference evidence="11" key="1">
    <citation type="journal article" date="2014" name="Int. J. Syst. Evol. Microbiol.">
        <title>Complete genome sequence of Corynebacterium casei LMG S-19264T (=DSM 44701T), isolated from a smear-ripened cheese.</title>
        <authorList>
            <consortium name="US DOE Joint Genome Institute (JGI-PGF)"/>
            <person name="Walter F."/>
            <person name="Albersmeier A."/>
            <person name="Kalinowski J."/>
            <person name="Ruckert C."/>
        </authorList>
    </citation>
    <scope>NUCLEOTIDE SEQUENCE</scope>
    <source>
        <strain evidence="11">KCTC 42651</strain>
    </source>
</reference>
<keyword evidence="8 9" id="KW-0472">Membrane</keyword>
<organism evidence="11 12">
    <name type="scientific">Thalassobaculum fulvum</name>
    <dbReference type="NCBI Taxonomy" id="1633335"/>
    <lineage>
        <taxon>Bacteria</taxon>
        <taxon>Pseudomonadati</taxon>
        <taxon>Pseudomonadota</taxon>
        <taxon>Alphaproteobacteria</taxon>
        <taxon>Rhodospirillales</taxon>
        <taxon>Thalassobaculaceae</taxon>
        <taxon>Thalassobaculum</taxon>
    </lineage>
</organism>
<comment type="subcellular location">
    <subcellularLocation>
        <location evidence="1">Cell inner membrane</location>
        <topology evidence="1">Multi-pass membrane protein</topology>
    </subcellularLocation>
    <subcellularLocation>
        <location evidence="9">Cell membrane</location>
        <topology evidence="9">Multi-pass membrane protein</topology>
    </subcellularLocation>
</comment>
<evidence type="ECO:0000256" key="1">
    <source>
        <dbReference type="ARBA" id="ARBA00004429"/>
    </source>
</evidence>
<dbReference type="GO" id="GO:0006865">
    <property type="term" value="P:amino acid transport"/>
    <property type="evidence" value="ECO:0007669"/>
    <property type="project" value="UniProtKB-KW"/>
</dbReference>
<feature type="transmembrane region" description="Helical" evidence="9">
    <location>
        <begin position="28"/>
        <end position="46"/>
    </location>
</feature>
<evidence type="ECO:0000256" key="7">
    <source>
        <dbReference type="ARBA" id="ARBA00022989"/>
    </source>
</evidence>
<keyword evidence="4" id="KW-1003">Cell membrane</keyword>
<keyword evidence="7 9" id="KW-1133">Transmembrane helix</keyword>
<keyword evidence="12" id="KW-1185">Reference proteome</keyword>
<dbReference type="GO" id="GO:0043190">
    <property type="term" value="C:ATP-binding cassette (ABC) transporter complex"/>
    <property type="evidence" value="ECO:0007669"/>
    <property type="project" value="InterPro"/>
</dbReference>
<sequence>MAVLEKGSPRRQSRSIIEWLNDERVRSVLYQAIVAIAVIAVARYLFVNTSENLQARGMSSGFDFLSGTAGFSIAWTVLPYEAGDSYFRVYLVGIVNTLIVSLVAIVFATLLGFIMGIMRLSKNWLISKIAAWYVEILRNTPLLLQILFWFLAVFSLLPPPRGSFGLLDMFFLNNRGFYMPAPVPGAGFDYTMIAILLAIAATYAVAVWAKKRQMATGQQFHTFWVGLGILFGLPILVFLATGSPLSFDFAALKGFNFQGGVSVPPAFCALLLALMIYHSAFMAEAVRAGILSVSHGQTEAAYSLGLRPGMTLRLVIIPQAMRAVVPPMISNWMNVVKNSSLAIAIGYPDLVAVYMQTSLNQSGHAIEIVAMVMLFYMSVSLTISMALNYYNKLVQLKER</sequence>
<gene>
    <name evidence="11" type="ORF">GCM10017083_19400</name>
</gene>
<dbReference type="InterPro" id="IPR035906">
    <property type="entry name" value="MetI-like_sf"/>
</dbReference>
<dbReference type="PANTHER" id="PTHR30614">
    <property type="entry name" value="MEMBRANE COMPONENT OF AMINO ACID ABC TRANSPORTER"/>
    <property type="match status" value="1"/>
</dbReference>
<protein>
    <submittedName>
        <fullName evidence="11">Amino acid ABC transporter permease</fullName>
    </submittedName>
</protein>
<accession>A0A919CPP0</accession>
<name>A0A919CPP0_9PROT</name>
<dbReference type="InterPro" id="IPR010065">
    <property type="entry name" value="AA_ABC_transptr_permease_3TM"/>
</dbReference>
<evidence type="ECO:0000256" key="9">
    <source>
        <dbReference type="RuleBase" id="RU363032"/>
    </source>
</evidence>
<comment type="caution">
    <text evidence="11">The sequence shown here is derived from an EMBL/GenBank/DDBJ whole genome shotgun (WGS) entry which is preliminary data.</text>
</comment>
<dbReference type="Pfam" id="PF00528">
    <property type="entry name" value="BPD_transp_1"/>
    <property type="match status" value="1"/>
</dbReference>
<dbReference type="InterPro" id="IPR043429">
    <property type="entry name" value="ArtM/GltK/GlnP/TcyL/YhdX-like"/>
</dbReference>
<dbReference type="SUPFAM" id="SSF161098">
    <property type="entry name" value="MetI-like"/>
    <property type="match status" value="2"/>
</dbReference>
<keyword evidence="3 9" id="KW-0813">Transport</keyword>
<evidence type="ECO:0000256" key="2">
    <source>
        <dbReference type="ARBA" id="ARBA00010072"/>
    </source>
</evidence>
<evidence type="ECO:0000256" key="6">
    <source>
        <dbReference type="ARBA" id="ARBA00022970"/>
    </source>
</evidence>
<keyword evidence="5 9" id="KW-0812">Transmembrane</keyword>
<evidence type="ECO:0000313" key="11">
    <source>
        <dbReference type="EMBL" id="GHD48384.1"/>
    </source>
</evidence>
<evidence type="ECO:0000256" key="4">
    <source>
        <dbReference type="ARBA" id="ARBA00022475"/>
    </source>
</evidence>
<feature type="transmembrane region" description="Helical" evidence="9">
    <location>
        <begin position="368"/>
        <end position="390"/>
    </location>
</feature>
<dbReference type="PROSITE" id="PS50928">
    <property type="entry name" value="ABC_TM1"/>
    <property type="match status" value="1"/>
</dbReference>
<evidence type="ECO:0000259" key="10">
    <source>
        <dbReference type="PROSITE" id="PS50928"/>
    </source>
</evidence>
<dbReference type="InterPro" id="IPR000515">
    <property type="entry name" value="MetI-like"/>
</dbReference>
<feature type="transmembrane region" description="Helical" evidence="9">
    <location>
        <begin position="58"/>
        <end position="78"/>
    </location>
</feature>
<dbReference type="AlphaFoldDB" id="A0A919CPP0"/>
<feature type="transmembrane region" description="Helical" evidence="9">
    <location>
        <begin position="338"/>
        <end position="356"/>
    </location>
</feature>
<feature type="transmembrane region" description="Helical" evidence="9">
    <location>
        <begin position="221"/>
        <end position="243"/>
    </location>
</feature>
<dbReference type="CDD" id="cd06261">
    <property type="entry name" value="TM_PBP2"/>
    <property type="match status" value="1"/>
</dbReference>
<dbReference type="EMBL" id="BMZS01000004">
    <property type="protein sequence ID" value="GHD48384.1"/>
    <property type="molecule type" value="Genomic_DNA"/>
</dbReference>
<feature type="transmembrane region" description="Helical" evidence="9">
    <location>
        <begin position="90"/>
        <end position="115"/>
    </location>
</feature>
<feature type="transmembrane region" description="Helical" evidence="9">
    <location>
        <begin position="190"/>
        <end position="209"/>
    </location>
</feature>
<evidence type="ECO:0000313" key="12">
    <source>
        <dbReference type="Proteomes" id="UP000630353"/>
    </source>
</evidence>
<feature type="transmembrane region" description="Helical" evidence="9">
    <location>
        <begin position="255"/>
        <end position="277"/>
    </location>
</feature>
<evidence type="ECO:0000256" key="8">
    <source>
        <dbReference type="ARBA" id="ARBA00023136"/>
    </source>
</evidence>
<keyword evidence="6" id="KW-0029">Amino-acid transport</keyword>
<dbReference type="RefSeq" id="WP_189988828.1">
    <property type="nucleotide sequence ID" value="NZ_BMZS01000004.1"/>
</dbReference>
<feature type="transmembrane region" description="Helical" evidence="9">
    <location>
        <begin position="136"/>
        <end position="157"/>
    </location>
</feature>
<dbReference type="Gene3D" id="1.10.3720.10">
    <property type="entry name" value="MetI-like"/>
    <property type="match status" value="2"/>
</dbReference>
<dbReference type="NCBIfam" id="TIGR01726">
    <property type="entry name" value="HEQRo_perm_3TM"/>
    <property type="match status" value="1"/>
</dbReference>
<feature type="domain" description="ABC transmembrane type-1" evidence="10">
    <location>
        <begin position="94"/>
        <end position="387"/>
    </location>
</feature>
<comment type="similarity">
    <text evidence="2">Belongs to the binding-protein-dependent transport system permease family. HisMQ subfamily.</text>
</comment>
<dbReference type="Proteomes" id="UP000630353">
    <property type="component" value="Unassembled WGS sequence"/>
</dbReference>
<evidence type="ECO:0000256" key="5">
    <source>
        <dbReference type="ARBA" id="ARBA00022692"/>
    </source>
</evidence>
<reference evidence="11" key="2">
    <citation type="submission" date="2020-09" db="EMBL/GenBank/DDBJ databases">
        <authorList>
            <person name="Sun Q."/>
            <person name="Kim S."/>
        </authorList>
    </citation>
    <scope>NUCLEOTIDE SEQUENCE</scope>
    <source>
        <strain evidence="11">KCTC 42651</strain>
    </source>
</reference>